<dbReference type="VEuPathDB" id="GiardiaDB:GL50581_4501"/>
<reference evidence="2 3" key="2">
    <citation type="journal article" date="2013" name="Genome Biol. Evol.">
        <title>Genome sequencing of Giardia lamblia genotypes A2 and B isolates (DH and GS) and comparative analysis with the genomes of genotypes A1 and E (WB and Pig).</title>
        <authorList>
            <person name="Adam R.D."/>
            <person name="Dahlstrom E.W."/>
            <person name="Martens C.A."/>
            <person name="Bruno D.P."/>
            <person name="Barbian K.D."/>
            <person name="Ricklefs S.M."/>
            <person name="Hernandez M.M."/>
            <person name="Narla N.P."/>
            <person name="Patel R.B."/>
            <person name="Porcella S.F."/>
            <person name="Nash T.E."/>
        </authorList>
    </citation>
    <scope>NUCLEOTIDE SEQUENCE [LARGE SCALE GENOMIC DNA]</scope>
    <source>
        <strain evidence="2 3">DH</strain>
    </source>
</reference>
<sequence length="199" mass="22161">MHGSTDWILRICWGCGGLAVRRGRRMPSIRVTPDPINFNKDCMHPPKPRRAAGECPQPRAPSHPRPKSLPQTQESQLLKAFCYARDNYGEYLNDLAAAKRLRAQYGPSFDYILERMTNLKDMLPTSIQANVQHSTPGNRGHKPASRDKLILPTTKSSCYLRLGHDATSIVDSISLTKNAVNIATNDGIVSIRSRILTQG</sequence>
<proteinExistence type="predicted"/>
<organism evidence="2 3">
    <name type="scientific">Giardia intestinalis</name>
    <name type="common">Giardia lamblia</name>
    <dbReference type="NCBI Taxonomy" id="5741"/>
    <lineage>
        <taxon>Eukaryota</taxon>
        <taxon>Metamonada</taxon>
        <taxon>Diplomonadida</taxon>
        <taxon>Hexamitidae</taxon>
        <taxon>Giardiinae</taxon>
        <taxon>Giardia</taxon>
    </lineage>
</organism>
<reference evidence="3" key="1">
    <citation type="submission" date="2012-02" db="EMBL/GenBank/DDBJ databases">
        <title>Genome sequencing of Giardia lamblia Genotypes A2 and B isolates (DH and GS) and comparative analysis with the genomes of Genotypes A1 and E (WB and Pig).</title>
        <authorList>
            <person name="Adam R."/>
            <person name="Dahlstrom E."/>
            <person name="Martens C."/>
            <person name="Bruno D."/>
            <person name="Barbian K."/>
            <person name="Porcella S.F."/>
            <person name="Nash T."/>
        </authorList>
    </citation>
    <scope>NUCLEOTIDE SEQUENCE</scope>
    <source>
        <strain evidence="3">DH</strain>
    </source>
</reference>
<dbReference type="EMBL" id="AHGT01000014">
    <property type="protein sequence ID" value="ESU38328.1"/>
    <property type="molecule type" value="Genomic_DNA"/>
</dbReference>
<gene>
    <name evidence="2" type="ORF">DHA2_150609</name>
</gene>
<dbReference type="VEuPathDB" id="GiardiaDB:GL50803_0011356"/>
<dbReference type="VEuPathDB" id="GiardiaDB:DHA2_150609"/>
<evidence type="ECO:0000313" key="2">
    <source>
        <dbReference type="EMBL" id="ESU38328.1"/>
    </source>
</evidence>
<evidence type="ECO:0000256" key="1">
    <source>
        <dbReference type="SAM" id="MobiDB-lite"/>
    </source>
</evidence>
<protein>
    <submittedName>
        <fullName evidence="2">Uncharacterized protein</fullName>
    </submittedName>
</protein>
<dbReference type="Proteomes" id="UP000018320">
    <property type="component" value="Unassembled WGS sequence"/>
</dbReference>
<feature type="region of interest" description="Disordered" evidence="1">
    <location>
        <begin position="37"/>
        <end position="71"/>
    </location>
</feature>
<evidence type="ECO:0000313" key="3">
    <source>
        <dbReference type="Proteomes" id="UP000018320"/>
    </source>
</evidence>
<accession>V6TH94</accession>
<dbReference type="VEuPathDB" id="GiardiaDB:QR46_0940"/>
<comment type="caution">
    <text evidence="2">The sequence shown here is derived from an EMBL/GenBank/DDBJ whole genome shotgun (WGS) entry which is preliminary data.</text>
</comment>
<dbReference type="AlphaFoldDB" id="V6TH94"/>
<name>V6TH94_GIAIN</name>